<dbReference type="EMBL" id="CATQJA010002653">
    <property type="protein sequence ID" value="CAJ0578415.1"/>
    <property type="molecule type" value="Genomic_DNA"/>
</dbReference>
<dbReference type="Pfam" id="PF02037">
    <property type="entry name" value="SAP"/>
    <property type="match status" value="1"/>
</dbReference>
<gene>
    <name evidence="5" type="ORF">MSPICULIGERA_LOCUS16673</name>
</gene>
<dbReference type="GO" id="GO:0016973">
    <property type="term" value="P:poly(A)+ mRNA export from nucleus"/>
    <property type="evidence" value="ECO:0007669"/>
    <property type="project" value="TreeGrafter"/>
</dbReference>
<dbReference type="PROSITE" id="PS50800">
    <property type="entry name" value="SAP"/>
    <property type="match status" value="1"/>
</dbReference>
<evidence type="ECO:0000259" key="4">
    <source>
        <dbReference type="PROSITE" id="PS50800"/>
    </source>
</evidence>
<dbReference type="PANTHER" id="PTHR46551">
    <property type="entry name" value="SAP DOMAIN-CONTAINING RIBONUCLEOPROTEIN"/>
    <property type="match status" value="1"/>
</dbReference>
<comment type="similarity">
    <text evidence="2">Belongs to the SAP domain-containing ribonucleoprotein family.</text>
</comment>
<dbReference type="GO" id="GO:0005634">
    <property type="term" value="C:nucleus"/>
    <property type="evidence" value="ECO:0007669"/>
    <property type="project" value="TreeGrafter"/>
</dbReference>
<keyword evidence="1" id="KW-0597">Phosphoprotein</keyword>
<feature type="non-terminal residue" evidence="5">
    <location>
        <position position="272"/>
    </location>
</feature>
<feature type="region of interest" description="Disordered" evidence="3">
    <location>
        <begin position="119"/>
        <end position="145"/>
    </location>
</feature>
<dbReference type="SMART" id="SM00513">
    <property type="entry name" value="SAP"/>
    <property type="match status" value="1"/>
</dbReference>
<evidence type="ECO:0000313" key="5">
    <source>
        <dbReference type="EMBL" id="CAJ0578415.1"/>
    </source>
</evidence>
<proteinExistence type="inferred from homology"/>
<dbReference type="AlphaFoldDB" id="A0AA36CZW0"/>
<evidence type="ECO:0000256" key="1">
    <source>
        <dbReference type="ARBA" id="ARBA00022553"/>
    </source>
</evidence>
<protein>
    <recommendedName>
        <fullName evidence="4">SAP domain-containing protein</fullName>
    </recommendedName>
</protein>
<evidence type="ECO:0000256" key="2">
    <source>
        <dbReference type="ARBA" id="ARBA00046328"/>
    </source>
</evidence>
<dbReference type="SUPFAM" id="SSF68906">
    <property type="entry name" value="SAP domain"/>
    <property type="match status" value="1"/>
</dbReference>
<dbReference type="Gene3D" id="1.10.720.30">
    <property type="entry name" value="SAP domain"/>
    <property type="match status" value="1"/>
</dbReference>
<name>A0AA36CZW0_9BILA</name>
<feature type="compositionally biased region" description="Basic and acidic residues" evidence="3">
    <location>
        <begin position="119"/>
        <end position="133"/>
    </location>
</feature>
<evidence type="ECO:0000313" key="6">
    <source>
        <dbReference type="Proteomes" id="UP001177023"/>
    </source>
</evidence>
<comment type="caution">
    <text evidence="5">The sequence shown here is derived from an EMBL/GenBank/DDBJ whole genome shotgun (WGS) entry which is preliminary data.</text>
</comment>
<dbReference type="Proteomes" id="UP001177023">
    <property type="component" value="Unassembled WGS sequence"/>
</dbReference>
<dbReference type="InterPro" id="IPR052240">
    <property type="entry name" value="SAP_domain_ribonucleoprotein"/>
</dbReference>
<dbReference type="PANTHER" id="PTHR46551:SF1">
    <property type="entry name" value="SAP DOMAIN-CONTAINING RIBONUCLEOPROTEIN"/>
    <property type="match status" value="1"/>
</dbReference>
<dbReference type="InterPro" id="IPR036361">
    <property type="entry name" value="SAP_dom_sf"/>
</dbReference>
<organism evidence="5 6">
    <name type="scientific">Mesorhabditis spiculigera</name>
    <dbReference type="NCBI Taxonomy" id="96644"/>
    <lineage>
        <taxon>Eukaryota</taxon>
        <taxon>Metazoa</taxon>
        <taxon>Ecdysozoa</taxon>
        <taxon>Nematoda</taxon>
        <taxon>Chromadorea</taxon>
        <taxon>Rhabditida</taxon>
        <taxon>Rhabditina</taxon>
        <taxon>Rhabditomorpha</taxon>
        <taxon>Rhabditoidea</taxon>
        <taxon>Rhabditidae</taxon>
        <taxon>Mesorhabditinae</taxon>
        <taxon>Mesorhabditis</taxon>
    </lineage>
</organism>
<sequence length="272" mass="28870">MRRSESLSIATLVLTGFRNQVTPAFSAPSQLCPDSHKIMASKDYDKMTVALLREELKARDLAVEGKKAELIERLKEADQAAEDEILNAPLDGVLAAGDINEDLLLASVDATIDGKDASELLGDDKKSADDKEANAAPVKSTKSDEERKLARLGRFGLPISGSAAATSTPAATNTITSTDAKAARAKRFGLENAVASGDAKARRAERFGITATDKLDAPLSKAASAMDDSTKEKLMKRAQRFGLPVNSEGKVTGAPLAELDAKKKARAERFGL</sequence>
<evidence type="ECO:0000256" key="3">
    <source>
        <dbReference type="SAM" id="MobiDB-lite"/>
    </source>
</evidence>
<dbReference type="InterPro" id="IPR003034">
    <property type="entry name" value="SAP_dom"/>
</dbReference>
<reference evidence="5" key="1">
    <citation type="submission" date="2023-06" db="EMBL/GenBank/DDBJ databases">
        <authorList>
            <person name="Delattre M."/>
        </authorList>
    </citation>
    <scope>NUCLEOTIDE SEQUENCE</scope>
    <source>
        <strain evidence="5">AF72</strain>
    </source>
</reference>
<keyword evidence="6" id="KW-1185">Reference proteome</keyword>
<accession>A0AA36CZW0</accession>
<feature type="domain" description="SAP" evidence="4">
    <location>
        <begin position="44"/>
        <end position="78"/>
    </location>
</feature>